<evidence type="ECO:0000313" key="2">
    <source>
        <dbReference type="EMBL" id="KAI3925073.1"/>
    </source>
</evidence>
<feature type="signal peptide" evidence="1">
    <location>
        <begin position="1"/>
        <end position="24"/>
    </location>
</feature>
<protein>
    <submittedName>
        <fullName evidence="2">Uncharacterized protein</fullName>
    </submittedName>
</protein>
<accession>A0AAD4SY78</accession>
<name>A0AAD4SY78_9MAGN</name>
<evidence type="ECO:0000256" key="1">
    <source>
        <dbReference type="SAM" id="SignalP"/>
    </source>
</evidence>
<keyword evidence="3" id="KW-1185">Reference proteome</keyword>
<evidence type="ECO:0000313" key="3">
    <source>
        <dbReference type="Proteomes" id="UP001202328"/>
    </source>
</evidence>
<comment type="caution">
    <text evidence="2">The sequence shown here is derived from an EMBL/GenBank/DDBJ whole genome shotgun (WGS) entry which is preliminary data.</text>
</comment>
<keyword evidence="1" id="KW-0732">Signal</keyword>
<dbReference type="AlphaFoldDB" id="A0AAD4SY78"/>
<dbReference type="Proteomes" id="UP001202328">
    <property type="component" value="Unassembled WGS sequence"/>
</dbReference>
<gene>
    <name evidence="2" type="ORF">MKW98_009723</name>
</gene>
<organism evidence="2 3">
    <name type="scientific">Papaver atlanticum</name>
    <dbReference type="NCBI Taxonomy" id="357466"/>
    <lineage>
        <taxon>Eukaryota</taxon>
        <taxon>Viridiplantae</taxon>
        <taxon>Streptophyta</taxon>
        <taxon>Embryophyta</taxon>
        <taxon>Tracheophyta</taxon>
        <taxon>Spermatophyta</taxon>
        <taxon>Magnoliopsida</taxon>
        <taxon>Ranunculales</taxon>
        <taxon>Papaveraceae</taxon>
        <taxon>Papaveroideae</taxon>
        <taxon>Papaver</taxon>
    </lineage>
</organism>
<feature type="chain" id="PRO_5042186709" evidence="1">
    <location>
        <begin position="25"/>
        <end position="78"/>
    </location>
</feature>
<dbReference type="EMBL" id="JAJJMB010008202">
    <property type="protein sequence ID" value="KAI3925073.1"/>
    <property type="molecule type" value="Genomic_DNA"/>
</dbReference>
<reference evidence="2" key="1">
    <citation type="submission" date="2022-04" db="EMBL/GenBank/DDBJ databases">
        <title>A functionally conserved STORR gene fusion in Papaver species that diverged 16.8 million years ago.</title>
        <authorList>
            <person name="Catania T."/>
        </authorList>
    </citation>
    <scope>NUCLEOTIDE SEQUENCE</scope>
    <source>
        <strain evidence="2">S-188037</strain>
    </source>
</reference>
<proteinExistence type="predicted"/>
<sequence length="78" mass="8862">MAKISMFLSFFLFVLIAMPTSSSASRMLLQEVQELAPFCPEYNPRLRCATPWDPEFTCPAGQHPCRSNCGRSRCLPNY</sequence>